<dbReference type="PANTHER" id="PTHR36173">
    <property type="entry name" value="RIBONUCLEASE VAPC16-RELATED"/>
    <property type="match status" value="1"/>
</dbReference>
<dbReference type="CDD" id="cd09872">
    <property type="entry name" value="PIN_Sll0205-like"/>
    <property type="match status" value="1"/>
</dbReference>
<keyword evidence="3" id="KW-1185">Reference proteome</keyword>
<evidence type="ECO:0000313" key="2">
    <source>
        <dbReference type="EMBL" id="QGZ93459.1"/>
    </source>
</evidence>
<dbReference type="Proteomes" id="UP000431269">
    <property type="component" value="Chromosome"/>
</dbReference>
<evidence type="ECO:0000259" key="1">
    <source>
        <dbReference type="Pfam" id="PF01850"/>
    </source>
</evidence>
<dbReference type="InterPro" id="IPR029060">
    <property type="entry name" value="PIN-like_dom_sf"/>
</dbReference>
<dbReference type="InterPro" id="IPR052919">
    <property type="entry name" value="TA_system_RNase"/>
</dbReference>
<dbReference type="PANTHER" id="PTHR36173:SF1">
    <property type="entry name" value="RIBONUCLEASE VAPC22"/>
    <property type="match status" value="1"/>
</dbReference>
<dbReference type="EC" id="3.1.-.-" evidence="2"/>
<evidence type="ECO:0000313" key="3">
    <source>
        <dbReference type="Proteomes" id="UP000431269"/>
    </source>
</evidence>
<proteinExistence type="predicted"/>
<feature type="domain" description="PIN" evidence="1">
    <location>
        <begin position="6"/>
        <end position="127"/>
    </location>
</feature>
<keyword evidence="2" id="KW-0378">Hydrolase</keyword>
<organism evidence="2 3">
    <name type="scientific">Terricaulis silvestris</name>
    <dbReference type="NCBI Taxonomy" id="2686094"/>
    <lineage>
        <taxon>Bacteria</taxon>
        <taxon>Pseudomonadati</taxon>
        <taxon>Pseudomonadota</taxon>
        <taxon>Alphaproteobacteria</taxon>
        <taxon>Caulobacterales</taxon>
        <taxon>Caulobacteraceae</taxon>
        <taxon>Terricaulis</taxon>
    </lineage>
</organism>
<dbReference type="EMBL" id="CP047045">
    <property type="protein sequence ID" value="QGZ93459.1"/>
    <property type="molecule type" value="Genomic_DNA"/>
</dbReference>
<dbReference type="KEGG" id="tsv:DSM104635_00269"/>
<sequence length="137" mass="15172">MRPPFLLDTCAALWFMDATLRKATVDALTDACNQGTGTFISPITAFEVGQLARKRRFKSHLTPLQWFERLIGMPGMVLADLPPAVFIASSELPDCQAKDPSDRIIAATAREYGFTVVTRDRALLDYGKQGYLSVLEC</sequence>
<name>A0A6I6MGM5_9CAUL</name>
<dbReference type="Pfam" id="PF01850">
    <property type="entry name" value="PIN"/>
    <property type="match status" value="1"/>
</dbReference>
<protein>
    <submittedName>
        <fullName evidence="2">Ribonuclease VapC22</fullName>
        <ecNumber evidence="2">3.1.-.-</ecNumber>
    </submittedName>
</protein>
<dbReference type="RefSeq" id="WP_158764463.1">
    <property type="nucleotide sequence ID" value="NZ_CP047045.1"/>
</dbReference>
<dbReference type="AlphaFoldDB" id="A0A6I6MGM5"/>
<dbReference type="InterPro" id="IPR002716">
    <property type="entry name" value="PIN_dom"/>
</dbReference>
<dbReference type="SUPFAM" id="SSF88723">
    <property type="entry name" value="PIN domain-like"/>
    <property type="match status" value="1"/>
</dbReference>
<gene>
    <name evidence="2" type="ORF">DSM104635_00269</name>
</gene>
<dbReference type="GO" id="GO:0016787">
    <property type="term" value="F:hydrolase activity"/>
    <property type="evidence" value="ECO:0007669"/>
    <property type="project" value="UniProtKB-KW"/>
</dbReference>
<accession>A0A6I6MGM5</accession>
<dbReference type="InterPro" id="IPR041705">
    <property type="entry name" value="PIN_Sll0205"/>
</dbReference>
<reference evidence="3" key="1">
    <citation type="submission" date="2019-12" db="EMBL/GenBank/DDBJ databases">
        <title>Complete genome of Terracaulis silvestris 0127_4.</title>
        <authorList>
            <person name="Vieira S."/>
            <person name="Riedel T."/>
            <person name="Sproer C."/>
            <person name="Pascual J."/>
            <person name="Boedeker C."/>
            <person name="Overmann J."/>
        </authorList>
    </citation>
    <scope>NUCLEOTIDE SEQUENCE [LARGE SCALE GENOMIC DNA]</scope>
    <source>
        <strain evidence="3">0127_4</strain>
    </source>
</reference>
<dbReference type="Gene3D" id="3.40.50.1010">
    <property type="entry name" value="5'-nuclease"/>
    <property type="match status" value="1"/>
</dbReference>